<dbReference type="AlphaFoldDB" id="A0A9N9NXB9"/>
<evidence type="ECO:0000256" key="1">
    <source>
        <dbReference type="SAM" id="MobiDB-lite"/>
    </source>
</evidence>
<sequence length="237" mass="27158">EVYHKTWKPDTDDIKAYVIFLHAFAGHIGLFEYVFSKFKEKGIEVNAFDRRGHGRTCQKYNNPGVTGGWEVAIKDISDFILKMQERNTRSAPCFLMGQSVHKFDVNEICMNPNFIEEYKADHLVHKTIALNEAMDIVTNGKMILKEHYKNIKCPILLMYGKHDIITDTQAIKDFEESIRNPRTEESNTEIANNASQDETANNTDRAETANNTDRAETASNANQAEKIKIRGWDMKHA</sequence>
<dbReference type="Pfam" id="PF12146">
    <property type="entry name" value="Hydrolase_4"/>
    <property type="match status" value="2"/>
</dbReference>
<dbReference type="Gene3D" id="3.40.50.1820">
    <property type="entry name" value="alpha/beta hydrolase"/>
    <property type="match status" value="2"/>
</dbReference>
<keyword evidence="4" id="KW-1185">Reference proteome</keyword>
<accession>A0A9N9NXB9</accession>
<evidence type="ECO:0000313" key="4">
    <source>
        <dbReference type="Proteomes" id="UP000789396"/>
    </source>
</evidence>
<protein>
    <submittedName>
        <fullName evidence="3">13296_t:CDS:1</fullName>
    </submittedName>
</protein>
<feature type="non-terminal residue" evidence="3">
    <location>
        <position position="237"/>
    </location>
</feature>
<gene>
    <name evidence="3" type="ORF">RFULGI_LOCUS15170</name>
</gene>
<organism evidence="3 4">
    <name type="scientific">Racocetra fulgida</name>
    <dbReference type="NCBI Taxonomy" id="60492"/>
    <lineage>
        <taxon>Eukaryota</taxon>
        <taxon>Fungi</taxon>
        <taxon>Fungi incertae sedis</taxon>
        <taxon>Mucoromycota</taxon>
        <taxon>Glomeromycotina</taxon>
        <taxon>Glomeromycetes</taxon>
        <taxon>Diversisporales</taxon>
        <taxon>Gigasporaceae</taxon>
        <taxon>Racocetra</taxon>
    </lineage>
</organism>
<feature type="domain" description="Serine aminopeptidase S33" evidence="2">
    <location>
        <begin position="13"/>
        <end position="100"/>
    </location>
</feature>
<name>A0A9N9NXB9_9GLOM</name>
<dbReference type="InterPro" id="IPR022742">
    <property type="entry name" value="Hydrolase_4"/>
</dbReference>
<evidence type="ECO:0000259" key="2">
    <source>
        <dbReference type="Pfam" id="PF12146"/>
    </source>
</evidence>
<proteinExistence type="predicted"/>
<feature type="region of interest" description="Disordered" evidence="1">
    <location>
        <begin position="178"/>
        <end position="224"/>
    </location>
</feature>
<dbReference type="InterPro" id="IPR029058">
    <property type="entry name" value="AB_hydrolase_fold"/>
</dbReference>
<dbReference type="InterPro" id="IPR051044">
    <property type="entry name" value="MAG_DAG_Lipase"/>
</dbReference>
<feature type="compositionally biased region" description="Polar residues" evidence="1">
    <location>
        <begin position="188"/>
        <end position="223"/>
    </location>
</feature>
<feature type="non-terminal residue" evidence="3">
    <location>
        <position position="1"/>
    </location>
</feature>
<reference evidence="3" key="1">
    <citation type="submission" date="2021-06" db="EMBL/GenBank/DDBJ databases">
        <authorList>
            <person name="Kallberg Y."/>
            <person name="Tangrot J."/>
            <person name="Rosling A."/>
        </authorList>
    </citation>
    <scope>NUCLEOTIDE SEQUENCE</scope>
    <source>
        <strain evidence="3">IN212</strain>
    </source>
</reference>
<dbReference type="EMBL" id="CAJVPZ010047485">
    <property type="protein sequence ID" value="CAG8772606.1"/>
    <property type="molecule type" value="Genomic_DNA"/>
</dbReference>
<evidence type="ECO:0000313" key="3">
    <source>
        <dbReference type="EMBL" id="CAG8772606.1"/>
    </source>
</evidence>
<dbReference type="PANTHER" id="PTHR11614">
    <property type="entry name" value="PHOSPHOLIPASE-RELATED"/>
    <property type="match status" value="1"/>
</dbReference>
<dbReference type="Proteomes" id="UP000789396">
    <property type="component" value="Unassembled WGS sequence"/>
</dbReference>
<dbReference type="SUPFAM" id="SSF53474">
    <property type="entry name" value="alpha/beta-Hydrolases"/>
    <property type="match status" value="1"/>
</dbReference>
<feature type="domain" description="Serine aminopeptidase S33" evidence="2">
    <location>
        <begin position="104"/>
        <end position="180"/>
    </location>
</feature>
<dbReference type="OrthoDB" id="10249433at2759"/>
<comment type="caution">
    <text evidence="3">The sequence shown here is derived from an EMBL/GenBank/DDBJ whole genome shotgun (WGS) entry which is preliminary data.</text>
</comment>